<gene>
    <name evidence="4" type="ORF">Pcinc_021993</name>
</gene>
<feature type="region of interest" description="Disordered" evidence="1">
    <location>
        <begin position="94"/>
        <end position="119"/>
    </location>
</feature>
<evidence type="ECO:0000313" key="5">
    <source>
        <dbReference type="Proteomes" id="UP001286313"/>
    </source>
</evidence>
<dbReference type="EMBL" id="JAWQEG010002281">
    <property type="protein sequence ID" value="KAK3872970.1"/>
    <property type="molecule type" value="Genomic_DNA"/>
</dbReference>
<organism evidence="4 5">
    <name type="scientific">Petrolisthes cinctipes</name>
    <name type="common">Flat porcelain crab</name>
    <dbReference type="NCBI Taxonomy" id="88211"/>
    <lineage>
        <taxon>Eukaryota</taxon>
        <taxon>Metazoa</taxon>
        <taxon>Ecdysozoa</taxon>
        <taxon>Arthropoda</taxon>
        <taxon>Crustacea</taxon>
        <taxon>Multicrustacea</taxon>
        <taxon>Malacostraca</taxon>
        <taxon>Eumalacostraca</taxon>
        <taxon>Eucarida</taxon>
        <taxon>Decapoda</taxon>
        <taxon>Pleocyemata</taxon>
        <taxon>Anomura</taxon>
        <taxon>Galatheoidea</taxon>
        <taxon>Porcellanidae</taxon>
        <taxon>Petrolisthes</taxon>
    </lineage>
</organism>
<feature type="compositionally biased region" description="Low complexity" evidence="1">
    <location>
        <begin position="94"/>
        <end position="104"/>
    </location>
</feature>
<sequence>MIKVVWLLVTVVTLPRPGLSLALGPQSMMAWQTTRDSNSDHLHHQSSENGATRTVAHLSSEWKAGQEESVVEGRGGSVLLDSLFGLGLRDMQQQQQQVQQQQQQSYTTHASDPHPHESGLDYVSKVEEAFVSAPINNSDAAITDTLKMADDTSERLNYLINVLVFNSSTITDKNEGDKTQLLRYLESVQEDVWGQFRSTAIGYLELLEQEYDNQELTGRLPVNLIKSLIYLADNLNMVGDLGKNMDPGLKTYLKDRLYSLVNEIPVLSRTSDLLSFVSRGVVRDAAWKTLHQFVQHILWVMRNYVNKEDIEQYKTELKRTAPLAAYGMDLLLGSSPLPQMSEGGRSLFSHQGYVGGYSDGHIGGGDIQSKGYINSGYGGYGSNVGYGGYGSHDGYGTSSYDKGYGLYLDPYLVLAGLGAATLLGYLGYKIILSKTSTMRRRRSVEDLEFSDMVDLSQQVHGALEVAEARYEFSEASHGSSSPLDDLDNLLEGLNAVWREQESDSGCVSCSIVDFVVTHTITGRDQLIGFIMAGLAHMLGSERSGQLLDEVTNRILGGHQVTWDQKGNTCVLK</sequence>
<reference evidence="4" key="1">
    <citation type="submission" date="2023-10" db="EMBL/GenBank/DDBJ databases">
        <title>Genome assemblies of two species of porcelain crab, Petrolisthes cinctipes and Petrolisthes manimaculis (Anomura: Porcellanidae).</title>
        <authorList>
            <person name="Angst P."/>
        </authorList>
    </citation>
    <scope>NUCLEOTIDE SEQUENCE</scope>
    <source>
        <strain evidence="4">PB745_01</strain>
        <tissue evidence="4">Gill</tissue>
    </source>
</reference>
<proteinExistence type="predicted"/>
<evidence type="ECO:0000256" key="2">
    <source>
        <dbReference type="SAM" id="Phobius"/>
    </source>
</evidence>
<name>A0AAE1FEZ1_PETCI</name>
<dbReference type="Proteomes" id="UP001286313">
    <property type="component" value="Unassembled WGS sequence"/>
</dbReference>
<keyword evidence="2" id="KW-0472">Membrane</keyword>
<accession>A0AAE1FEZ1</accession>
<keyword evidence="2" id="KW-1133">Transmembrane helix</keyword>
<feature type="compositionally biased region" description="Basic and acidic residues" evidence="1">
    <location>
        <begin position="37"/>
        <end position="46"/>
    </location>
</feature>
<keyword evidence="5" id="KW-1185">Reference proteome</keyword>
<evidence type="ECO:0000256" key="1">
    <source>
        <dbReference type="SAM" id="MobiDB-lite"/>
    </source>
</evidence>
<feature type="region of interest" description="Disordered" evidence="1">
    <location>
        <begin position="34"/>
        <end position="55"/>
    </location>
</feature>
<evidence type="ECO:0000313" key="4">
    <source>
        <dbReference type="EMBL" id="KAK3872970.1"/>
    </source>
</evidence>
<comment type="caution">
    <text evidence="4">The sequence shown here is derived from an EMBL/GenBank/DDBJ whole genome shotgun (WGS) entry which is preliminary data.</text>
</comment>
<feature type="chain" id="PRO_5042131651" evidence="3">
    <location>
        <begin position="23"/>
        <end position="572"/>
    </location>
</feature>
<dbReference type="AlphaFoldDB" id="A0AAE1FEZ1"/>
<protein>
    <submittedName>
        <fullName evidence="4">Uncharacterized protein</fullName>
    </submittedName>
</protein>
<keyword evidence="3" id="KW-0732">Signal</keyword>
<feature type="signal peptide" evidence="3">
    <location>
        <begin position="1"/>
        <end position="22"/>
    </location>
</feature>
<evidence type="ECO:0000256" key="3">
    <source>
        <dbReference type="SAM" id="SignalP"/>
    </source>
</evidence>
<keyword evidence="2" id="KW-0812">Transmembrane</keyword>
<feature type="transmembrane region" description="Helical" evidence="2">
    <location>
        <begin position="411"/>
        <end position="432"/>
    </location>
</feature>